<dbReference type="OrthoDB" id="442352at2759"/>
<keyword evidence="5 7" id="KW-1133">Transmembrane helix</keyword>
<feature type="domain" description="Citrate transporter-like" evidence="8">
    <location>
        <begin position="1"/>
        <end position="264"/>
    </location>
</feature>
<gene>
    <name evidence="9" type="ORF">NE237_013989</name>
</gene>
<evidence type="ECO:0000259" key="8">
    <source>
        <dbReference type="Pfam" id="PF03600"/>
    </source>
</evidence>
<keyword evidence="4 7" id="KW-0812">Transmembrane</keyword>
<evidence type="ECO:0000256" key="5">
    <source>
        <dbReference type="ARBA" id="ARBA00022989"/>
    </source>
</evidence>
<dbReference type="GO" id="GO:0005886">
    <property type="term" value="C:plasma membrane"/>
    <property type="evidence" value="ECO:0007669"/>
    <property type="project" value="UniProtKB-SubCell"/>
</dbReference>
<feature type="transmembrane region" description="Helical" evidence="7">
    <location>
        <begin position="108"/>
        <end position="132"/>
    </location>
</feature>
<dbReference type="PANTHER" id="PTHR43302:SF5">
    <property type="entry name" value="TRANSPORTER ARSB-RELATED"/>
    <property type="match status" value="1"/>
</dbReference>
<evidence type="ECO:0000313" key="10">
    <source>
        <dbReference type="Proteomes" id="UP001141806"/>
    </source>
</evidence>
<name>A0A9Q0H210_9MAGN</name>
<organism evidence="9 10">
    <name type="scientific">Protea cynaroides</name>
    <dbReference type="NCBI Taxonomy" id="273540"/>
    <lineage>
        <taxon>Eukaryota</taxon>
        <taxon>Viridiplantae</taxon>
        <taxon>Streptophyta</taxon>
        <taxon>Embryophyta</taxon>
        <taxon>Tracheophyta</taxon>
        <taxon>Spermatophyta</taxon>
        <taxon>Magnoliopsida</taxon>
        <taxon>Proteales</taxon>
        <taxon>Proteaceae</taxon>
        <taxon>Protea</taxon>
    </lineage>
</organism>
<keyword evidence="2" id="KW-0813">Transport</keyword>
<keyword evidence="3" id="KW-1003">Cell membrane</keyword>
<evidence type="ECO:0000256" key="7">
    <source>
        <dbReference type="SAM" id="Phobius"/>
    </source>
</evidence>
<sequence length="267" mass="29729">MVLSIYLERANMFEYLRKLLPWKPRGSKDLLCRICLVSAISSALFNIDTSCIVLTEFVLNIARQHNLPAHPFLLALVSSANIRTSATPIGNPQNLVIAVQSEISFGQFLLGILPTMLVGVVVNAVILLCMYWKLLSIENDEQDVPVGVIVEDVMFSPATISHLTTSNSQESNSTLEYLNIRSSPHLNVDSGHVESVGVEPTRNYNSSKSCSQFRWELGKKWKRSLWKTCVYLVTIGILISLLMDINMSWTAITALAIVVLDFKDAMP</sequence>
<keyword evidence="10" id="KW-1185">Reference proteome</keyword>
<protein>
    <recommendedName>
        <fullName evidence="8">Citrate transporter-like domain-containing protein</fullName>
    </recommendedName>
</protein>
<proteinExistence type="predicted"/>
<evidence type="ECO:0000256" key="4">
    <source>
        <dbReference type="ARBA" id="ARBA00022692"/>
    </source>
</evidence>
<dbReference type="AlphaFoldDB" id="A0A9Q0H210"/>
<dbReference type="Pfam" id="PF03600">
    <property type="entry name" value="CitMHS"/>
    <property type="match status" value="1"/>
</dbReference>
<accession>A0A9Q0H210</accession>
<reference evidence="9" key="1">
    <citation type="journal article" date="2023" name="Plant J.">
        <title>The genome of the king protea, Protea cynaroides.</title>
        <authorList>
            <person name="Chang J."/>
            <person name="Duong T.A."/>
            <person name="Schoeman C."/>
            <person name="Ma X."/>
            <person name="Roodt D."/>
            <person name="Barker N."/>
            <person name="Li Z."/>
            <person name="Van de Peer Y."/>
            <person name="Mizrachi E."/>
        </authorList>
    </citation>
    <scope>NUCLEOTIDE SEQUENCE</scope>
    <source>
        <tissue evidence="9">Young leaves</tissue>
    </source>
</reference>
<evidence type="ECO:0000256" key="2">
    <source>
        <dbReference type="ARBA" id="ARBA00022448"/>
    </source>
</evidence>
<dbReference type="EMBL" id="JAMYWD010000011">
    <property type="protein sequence ID" value="KAJ4957206.1"/>
    <property type="molecule type" value="Genomic_DNA"/>
</dbReference>
<evidence type="ECO:0000256" key="1">
    <source>
        <dbReference type="ARBA" id="ARBA00004651"/>
    </source>
</evidence>
<dbReference type="PANTHER" id="PTHR43302">
    <property type="entry name" value="TRANSPORTER ARSB-RELATED"/>
    <property type="match status" value="1"/>
</dbReference>
<dbReference type="GO" id="GO:0055085">
    <property type="term" value="P:transmembrane transport"/>
    <property type="evidence" value="ECO:0007669"/>
    <property type="project" value="InterPro"/>
</dbReference>
<keyword evidence="6 7" id="KW-0472">Membrane</keyword>
<evidence type="ECO:0000256" key="3">
    <source>
        <dbReference type="ARBA" id="ARBA00022475"/>
    </source>
</evidence>
<feature type="transmembrane region" description="Helical" evidence="7">
    <location>
        <begin position="229"/>
        <end position="260"/>
    </location>
</feature>
<evidence type="ECO:0000313" key="9">
    <source>
        <dbReference type="EMBL" id="KAJ4957206.1"/>
    </source>
</evidence>
<dbReference type="Proteomes" id="UP001141806">
    <property type="component" value="Unassembled WGS sequence"/>
</dbReference>
<comment type="subcellular location">
    <subcellularLocation>
        <location evidence="1">Cell membrane</location>
        <topology evidence="1">Multi-pass membrane protein</topology>
    </subcellularLocation>
</comment>
<evidence type="ECO:0000256" key="6">
    <source>
        <dbReference type="ARBA" id="ARBA00023136"/>
    </source>
</evidence>
<comment type="caution">
    <text evidence="9">The sequence shown here is derived from an EMBL/GenBank/DDBJ whole genome shotgun (WGS) entry which is preliminary data.</text>
</comment>
<dbReference type="InterPro" id="IPR004680">
    <property type="entry name" value="Cit_transptr-like_dom"/>
</dbReference>